<dbReference type="EMBL" id="JYDH01000026">
    <property type="protein sequence ID" value="KRY38375.1"/>
    <property type="molecule type" value="Genomic_DNA"/>
</dbReference>
<comment type="caution">
    <text evidence="1">The sequence shown here is derived from an EMBL/GenBank/DDBJ whole genome shotgun (WGS) entry which is preliminary data.</text>
</comment>
<name>A0A0V1BNA5_TRISP</name>
<dbReference type="Proteomes" id="UP000054776">
    <property type="component" value="Unassembled WGS sequence"/>
</dbReference>
<sequence length="61" mass="7047">MRVTEAVHGRFNLGNHCIKDISVQESFVMRWLRRFGEWLKSVGVRARSGNNLLGTTLENKM</sequence>
<dbReference type="InParanoid" id="A0A0V1BNA5"/>
<reference evidence="1 2" key="1">
    <citation type="submission" date="2015-01" db="EMBL/GenBank/DDBJ databases">
        <title>Evolution of Trichinella species and genotypes.</title>
        <authorList>
            <person name="Korhonen P.K."/>
            <person name="Edoardo P."/>
            <person name="Giuseppe L.R."/>
            <person name="Gasser R.B."/>
        </authorList>
    </citation>
    <scope>NUCLEOTIDE SEQUENCE [LARGE SCALE GENOMIC DNA]</scope>
    <source>
        <strain evidence="1">ISS3</strain>
    </source>
</reference>
<organism evidence="1 2">
    <name type="scientific">Trichinella spiralis</name>
    <name type="common">Trichina worm</name>
    <dbReference type="NCBI Taxonomy" id="6334"/>
    <lineage>
        <taxon>Eukaryota</taxon>
        <taxon>Metazoa</taxon>
        <taxon>Ecdysozoa</taxon>
        <taxon>Nematoda</taxon>
        <taxon>Enoplea</taxon>
        <taxon>Dorylaimia</taxon>
        <taxon>Trichinellida</taxon>
        <taxon>Trichinellidae</taxon>
        <taxon>Trichinella</taxon>
    </lineage>
</organism>
<dbReference type="OrthoDB" id="5932218at2759"/>
<accession>A0A0V1BNA5</accession>
<evidence type="ECO:0000313" key="2">
    <source>
        <dbReference type="Proteomes" id="UP000054776"/>
    </source>
</evidence>
<protein>
    <submittedName>
        <fullName evidence="1">Uncharacterized protein</fullName>
    </submittedName>
</protein>
<evidence type="ECO:0000313" key="1">
    <source>
        <dbReference type="EMBL" id="KRY38375.1"/>
    </source>
</evidence>
<proteinExistence type="predicted"/>
<gene>
    <name evidence="1" type="ORF">T01_9819</name>
</gene>
<dbReference type="AlphaFoldDB" id="A0A0V1BNA5"/>
<keyword evidence="2" id="KW-1185">Reference proteome</keyword>